<keyword evidence="7" id="KW-1185">Reference proteome</keyword>
<name>A0ABP8YHE6_9MICO</name>
<evidence type="ECO:0000256" key="3">
    <source>
        <dbReference type="SAM" id="MobiDB-lite"/>
    </source>
</evidence>
<dbReference type="Gene3D" id="1.10.10.1320">
    <property type="entry name" value="Anti-sigma factor, zinc-finger domain"/>
    <property type="match status" value="1"/>
</dbReference>
<keyword evidence="4" id="KW-0472">Membrane</keyword>
<evidence type="ECO:0000313" key="7">
    <source>
        <dbReference type="Proteomes" id="UP001500956"/>
    </source>
</evidence>
<reference evidence="7" key="1">
    <citation type="journal article" date="2019" name="Int. J. Syst. Evol. Microbiol.">
        <title>The Global Catalogue of Microorganisms (GCM) 10K type strain sequencing project: providing services to taxonomists for standard genome sequencing and annotation.</title>
        <authorList>
            <consortium name="The Broad Institute Genomics Platform"/>
            <consortium name="The Broad Institute Genome Sequencing Center for Infectious Disease"/>
            <person name="Wu L."/>
            <person name="Ma J."/>
        </authorList>
    </citation>
    <scope>NUCLEOTIDE SEQUENCE [LARGE SCALE GENOMIC DNA]</scope>
    <source>
        <strain evidence="7">JCM 18063</strain>
    </source>
</reference>
<dbReference type="EMBL" id="BAABID010000008">
    <property type="protein sequence ID" value="GAA4727745.1"/>
    <property type="molecule type" value="Genomic_DNA"/>
</dbReference>
<feature type="transmembrane region" description="Helical" evidence="4">
    <location>
        <begin position="110"/>
        <end position="131"/>
    </location>
</feature>
<feature type="region of interest" description="Disordered" evidence="3">
    <location>
        <begin position="236"/>
        <end position="258"/>
    </location>
</feature>
<sequence>MVQHVDPEVLALLALGEQDAASEAEHVHLRSCPQCRAEADELAVVASRARAAGEETLVAPPDHVWDRITAELAPEASAAGRGPVDGGTPATGTDRGAEVVDLASRRRRPVLWGAVAAGVALLAGVGGGVAWERAQSPLPSPAPTPVAVAEADLEALPDWTGSTGRAVVEELPDGEREIQVSLGGTDTSADGYREVWLIAEDLSGMVSLGMLEGDDGAFPVPEGLDLERYSLVDVSEEPFDGDPTHSGDSIVRGGLQQA</sequence>
<gene>
    <name evidence="6" type="ORF">GCM10023216_18620</name>
</gene>
<evidence type="ECO:0000256" key="4">
    <source>
        <dbReference type="SAM" id="Phobius"/>
    </source>
</evidence>
<feature type="domain" description="Anti-sigma K factor RskA C-terminal" evidence="5">
    <location>
        <begin position="113"/>
        <end position="248"/>
    </location>
</feature>
<keyword evidence="2" id="KW-0804">Transcription</keyword>
<comment type="caution">
    <text evidence="6">The sequence shown here is derived from an EMBL/GenBank/DDBJ whole genome shotgun (WGS) entry which is preliminary data.</text>
</comment>
<keyword evidence="4" id="KW-0812">Transmembrane</keyword>
<evidence type="ECO:0000313" key="6">
    <source>
        <dbReference type="EMBL" id="GAA4727745.1"/>
    </source>
</evidence>
<dbReference type="Proteomes" id="UP001500956">
    <property type="component" value="Unassembled WGS sequence"/>
</dbReference>
<dbReference type="Pfam" id="PF10099">
    <property type="entry name" value="RskA_C"/>
    <property type="match status" value="1"/>
</dbReference>
<dbReference type="RefSeq" id="WP_172149814.1">
    <property type="nucleotide sequence ID" value="NZ_BAABID010000008.1"/>
</dbReference>
<protein>
    <recommendedName>
        <fullName evidence="5">Anti-sigma K factor RskA C-terminal domain-containing protein</fullName>
    </recommendedName>
</protein>
<organism evidence="6 7">
    <name type="scientific">Isoptericola chiayiensis</name>
    <dbReference type="NCBI Taxonomy" id="579446"/>
    <lineage>
        <taxon>Bacteria</taxon>
        <taxon>Bacillati</taxon>
        <taxon>Actinomycetota</taxon>
        <taxon>Actinomycetes</taxon>
        <taxon>Micrococcales</taxon>
        <taxon>Promicromonosporaceae</taxon>
        <taxon>Isoptericola</taxon>
    </lineage>
</organism>
<proteinExistence type="predicted"/>
<evidence type="ECO:0000256" key="2">
    <source>
        <dbReference type="ARBA" id="ARBA00023163"/>
    </source>
</evidence>
<keyword evidence="1" id="KW-0805">Transcription regulation</keyword>
<keyword evidence="4" id="KW-1133">Transmembrane helix</keyword>
<feature type="region of interest" description="Disordered" evidence="3">
    <location>
        <begin position="73"/>
        <end position="97"/>
    </location>
</feature>
<accession>A0ABP8YHE6</accession>
<evidence type="ECO:0000256" key="1">
    <source>
        <dbReference type="ARBA" id="ARBA00023015"/>
    </source>
</evidence>
<evidence type="ECO:0000259" key="5">
    <source>
        <dbReference type="Pfam" id="PF10099"/>
    </source>
</evidence>
<dbReference type="InterPro" id="IPR018764">
    <property type="entry name" value="RskA_C"/>
</dbReference>
<dbReference type="InterPro" id="IPR041916">
    <property type="entry name" value="Anti_sigma_zinc_sf"/>
</dbReference>